<geneLocation type="plasmid" evidence="1 2">
    <name>unnamed1</name>
</geneLocation>
<dbReference type="Proteomes" id="UP001224433">
    <property type="component" value="Plasmid unnamed1"/>
</dbReference>
<sequence>MTKIQVQAYYKQQHADNPAMIYSSEDVDALIESLAFGEEFENMATLQCLQRKLLPSGFPDHEFLVGVNGKRQVGIVSFIDDKNHISIDSSKSQGGDVVYHIAGNPTEFPSMAEIPLPLVREAVKEFLLSGGMRPACVKWQEAPGI</sequence>
<organism evidence="1 2">
    <name type="scientific">Streptomyces glycanivorans</name>
    <dbReference type="NCBI Taxonomy" id="3033808"/>
    <lineage>
        <taxon>Bacteria</taxon>
        <taxon>Bacillati</taxon>
        <taxon>Actinomycetota</taxon>
        <taxon>Actinomycetes</taxon>
        <taxon>Kitasatosporales</taxon>
        <taxon>Streptomycetaceae</taxon>
        <taxon>Streptomyces</taxon>
    </lineage>
</organism>
<keyword evidence="1" id="KW-0614">Plasmid</keyword>
<dbReference type="Pfam" id="PF14430">
    <property type="entry name" value="Imm1"/>
    <property type="match status" value="1"/>
</dbReference>
<keyword evidence="2" id="KW-1185">Reference proteome</keyword>
<evidence type="ECO:0000313" key="1">
    <source>
        <dbReference type="EMBL" id="WLQ69366.1"/>
    </source>
</evidence>
<accession>A0ABY9JNT5</accession>
<reference evidence="1 2" key="1">
    <citation type="submission" date="2023-03" db="EMBL/GenBank/DDBJ databases">
        <title>Isolation and description of six Streptomyces strains from soil environments, able to metabolize different microbial glucans.</title>
        <authorList>
            <person name="Widen T."/>
            <person name="Larsbrink J."/>
        </authorList>
    </citation>
    <scope>NUCLEOTIDE SEQUENCE [LARGE SCALE GENOMIC DNA]</scope>
    <source>
        <strain evidence="1 2">Alt3</strain>
        <plasmid evidence="1 2">unnamed1</plasmid>
    </source>
</reference>
<gene>
    <name evidence="1" type="ORF">P8A20_38300</name>
</gene>
<proteinExistence type="predicted"/>
<name>A0ABY9JNT5_9ACTN</name>
<dbReference type="InterPro" id="IPR025680">
    <property type="entry name" value="DddI"/>
</dbReference>
<protein>
    <submittedName>
        <fullName evidence="1">Imm1 family immunity protein</fullName>
    </submittedName>
</protein>
<dbReference type="RefSeq" id="WP_306105432.1">
    <property type="nucleotide sequence ID" value="NZ_CP120984.1"/>
</dbReference>
<evidence type="ECO:0000313" key="2">
    <source>
        <dbReference type="Proteomes" id="UP001224433"/>
    </source>
</evidence>
<dbReference type="EMBL" id="CP120984">
    <property type="protein sequence ID" value="WLQ69366.1"/>
    <property type="molecule type" value="Genomic_DNA"/>
</dbReference>